<dbReference type="Proteomes" id="UP001500151">
    <property type="component" value="Unassembled WGS sequence"/>
</dbReference>
<evidence type="ECO:0000313" key="2">
    <source>
        <dbReference type="Proteomes" id="UP001500151"/>
    </source>
</evidence>
<protein>
    <recommendedName>
        <fullName evidence="3">Secreted protein</fullName>
    </recommendedName>
</protein>
<sequence length="106" mass="11340">MKGTNWVLVPPLVVTVTFTVPVPEGVRAVILVVLLVNAGDDLDPNRTLVTPVNPVPVTVTVVPPEAGPWLGLTEETTGGGMAVLLHAGLGDRRRARPRQWRDCEMA</sequence>
<gene>
    <name evidence="1" type="ORF">GCM10010307_17140</name>
</gene>
<dbReference type="EMBL" id="BAAASJ010000020">
    <property type="protein sequence ID" value="GAA2627816.1"/>
    <property type="molecule type" value="Genomic_DNA"/>
</dbReference>
<proteinExistence type="predicted"/>
<evidence type="ECO:0008006" key="3">
    <source>
        <dbReference type="Google" id="ProtNLM"/>
    </source>
</evidence>
<keyword evidence="2" id="KW-1185">Reference proteome</keyword>
<evidence type="ECO:0000313" key="1">
    <source>
        <dbReference type="EMBL" id="GAA2627816.1"/>
    </source>
</evidence>
<comment type="caution">
    <text evidence="1">The sequence shown here is derived from an EMBL/GenBank/DDBJ whole genome shotgun (WGS) entry which is preliminary data.</text>
</comment>
<accession>A0ABN3QJM8</accession>
<reference evidence="1 2" key="1">
    <citation type="journal article" date="2019" name="Int. J. Syst. Evol. Microbiol.">
        <title>The Global Catalogue of Microorganisms (GCM) 10K type strain sequencing project: providing services to taxonomists for standard genome sequencing and annotation.</title>
        <authorList>
            <consortium name="The Broad Institute Genomics Platform"/>
            <consortium name="The Broad Institute Genome Sequencing Center for Infectious Disease"/>
            <person name="Wu L."/>
            <person name="Ma J."/>
        </authorList>
    </citation>
    <scope>NUCLEOTIDE SEQUENCE [LARGE SCALE GENOMIC DNA]</scope>
    <source>
        <strain evidence="1 2">JCM 4524</strain>
    </source>
</reference>
<organism evidence="1 2">
    <name type="scientific">Streptomyces vastus</name>
    <dbReference type="NCBI Taxonomy" id="285451"/>
    <lineage>
        <taxon>Bacteria</taxon>
        <taxon>Bacillati</taxon>
        <taxon>Actinomycetota</taxon>
        <taxon>Actinomycetes</taxon>
        <taxon>Kitasatosporales</taxon>
        <taxon>Streptomycetaceae</taxon>
        <taxon>Streptomyces</taxon>
    </lineage>
</organism>
<name>A0ABN3QJM8_9ACTN</name>